<dbReference type="EMBL" id="WEIO01000004">
    <property type="protein sequence ID" value="KAB7707093.1"/>
    <property type="molecule type" value="Genomic_DNA"/>
</dbReference>
<dbReference type="Proteomes" id="UP000429595">
    <property type="component" value="Unassembled WGS sequence"/>
</dbReference>
<protein>
    <submittedName>
        <fullName evidence="1">Uncharacterized protein</fullName>
    </submittedName>
</protein>
<reference evidence="1 2" key="1">
    <citation type="submission" date="2019-10" db="EMBL/GenBank/DDBJ databases">
        <title>Bacillus aerolatum sp. nov., isolated from bioaerosol of sport playgrounds.</title>
        <authorList>
            <person name="Chen P."/>
            <person name="Zhang G."/>
        </authorList>
    </citation>
    <scope>NUCLEOTIDE SEQUENCE [LARGE SCALE GENOMIC DNA]</scope>
    <source>
        <strain evidence="1 2">CX253</strain>
    </source>
</reference>
<sequence>MPVKEKWFVFWGGANQFFNYHYVIESQRYAYDLIIMKNGESYHESPDKNENYYAFSKKITAPAEGKVVKVLDGIKDNVPGETDPIWPEGNTVVIEHEGGEYSMLAHFKQDSILVEEGHVIVGSSNLSASA</sequence>
<evidence type="ECO:0000313" key="2">
    <source>
        <dbReference type="Proteomes" id="UP000429595"/>
    </source>
</evidence>
<accession>A0A6I1FG13</accession>
<organism evidence="1 2">
    <name type="scientific">Bacillus aerolatus</name>
    <dbReference type="NCBI Taxonomy" id="2653354"/>
    <lineage>
        <taxon>Bacteria</taxon>
        <taxon>Bacillati</taxon>
        <taxon>Bacillota</taxon>
        <taxon>Bacilli</taxon>
        <taxon>Bacillales</taxon>
        <taxon>Bacillaceae</taxon>
        <taxon>Bacillus</taxon>
    </lineage>
</organism>
<dbReference type="Gene3D" id="2.70.70.10">
    <property type="entry name" value="Glucose Permease (Domain IIA)"/>
    <property type="match status" value="1"/>
</dbReference>
<gene>
    <name evidence="1" type="ORF">F9802_08765</name>
</gene>
<evidence type="ECO:0000313" key="1">
    <source>
        <dbReference type="EMBL" id="KAB7707093.1"/>
    </source>
</evidence>
<dbReference type="RefSeq" id="WP_152151010.1">
    <property type="nucleotide sequence ID" value="NZ_WEIO01000004.1"/>
</dbReference>
<name>A0A6I1FG13_9BACI</name>
<keyword evidence="2" id="KW-1185">Reference proteome</keyword>
<dbReference type="AlphaFoldDB" id="A0A6I1FG13"/>
<dbReference type="InterPro" id="IPR011055">
    <property type="entry name" value="Dup_hybrid_motif"/>
</dbReference>
<proteinExistence type="predicted"/>
<comment type="caution">
    <text evidence="1">The sequence shown here is derived from an EMBL/GenBank/DDBJ whole genome shotgun (WGS) entry which is preliminary data.</text>
</comment>